<keyword evidence="4" id="KW-1185">Reference proteome</keyword>
<dbReference type="Proteomes" id="UP000308092">
    <property type="component" value="Unassembled WGS sequence"/>
</dbReference>
<reference evidence="2 5" key="2">
    <citation type="submission" date="2019-08" db="EMBL/GenBank/DDBJ databases">
        <title>The genome sequence of a newly discovered highly antifungal drug resistant Aspergillus species, Aspergillus tanneri NIH 1004.</title>
        <authorList>
            <person name="Mounaud S."/>
            <person name="Singh I."/>
            <person name="Joardar V."/>
            <person name="Pakala S."/>
            <person name="Pakala S."/>
            <person name="Venepally P."/>
            <person name="Chung J.K."/>
            <person name="Losada L."/>
            <person name="Nierman W.C."/>
        </authorList>
    </citation>
    <scope>NUCLEOTIDE SEQUENCE [LARGE SCALE GENOMIC DNA]</scope>
    <source>
        <strain evidence="2 5">NIH1004</strain>
    </source>
</reference>
<sequence length="81" mass="9240">MHDMPSKFIEILYPEDSAQLKFSDSDVRLEDVLASHEALVSRPRSSTQSSLKASIEKDRESSSSPPQRWKRLSNILIPKKN</sequence>
<gene>
    <name evidence="2" type="ORF">ATNIH1004_001745</name>
    <name evidence="3" type="ORF">EYZ11_003307</name>
</gene>
<dbReference type="Proteomes" id="UP000324241">
    <property type="component" value="Unassembled WGS sequence"/>
</dbReference>
<evidence type="ECO:0000313" key="3">
    <source>
        <dbReference type="EMBL" id="THC97198.1"/>
    </source>
</evidence>
<name>A0A4S3JQQ7_9EURO</name>
<dbReference type="EMBL" id="SOSA01000083">
    <property type="protein sequence ID" value="THC97198.1"/>
    <property type="molecule type" value="Genomic_DNA"/>
</dbReference>
<dbReference type="RefSeq" id="XP_033432197.1">
    <property type="nucleotide sequence ID" value="XM_033566440.1"/>
</dbReference>
<accession>A0A4S3JQQ7</accession>
<dbReference type="VEuPathDB" id="FungiDB:EYZ11_003307"/>
<dbReference type="EMBL" id="QUQM01000002">
    <property type="protein sequence ID" value="KAA8652836.1"/>
    <property type="molecule type" value="Genomic_DNA"/>
</dbReference>
<proteinExistence type="predicted"/>
<protein>
    <submittedName>
        <fullName evidence="3">Uncharacterized protein</fullName>
    </submittedName>
</protein>
<evidence type="ECO:0000313" key="5">
    <source>
        <dbReference type="Proteomes" id="UP000324241"/>
    </source>
</evidence>
<evidence type="ECO:0000313" key="4">
    <source>
        <dbReference type="Proteomes" id="UP000308092"/>
    </source>
</evidence>
<evidence type="ECO:0000313" key="2">
    <source>
        <dbReference type="EMBL" id="KAA8652836.1"/>
    </source>
</evidence>
<dbReference type="STRING" id="1220188.A0A4S3JQQ7"/>
<feature type="compositionally biased region" description="Polar residues" evidence="1">
    <location>
        <begin position="43"/>
        <end position="52"/>
    </location>
</feature>
<reference evidence="3 4" key="1">
    <citation type="submission" date="2019-03" db="EMBL/GenBank/DDBJ databases">
        <title>The genome sequence of a newly discovered highly antifungal drug resistant Aspergillus species, Aspergillus tanneri NIH 1004.</title>
        <authorList>
            <person name="Mounaud S."/>
            <person name="Singh I."/>
            <person name="Joardar V."/>
            <person name="Pakala S."/>
            <person name="Pakala S."/>
            <person name="Venepally P."/>
            <person name="Hoover J."/>
            <person name="Nierman W."/>
            <person name="Chung J."/>
            <person name="Losada L."/>
        </authorList>
    </citation>
    <scope>NUCLEOTIDE SEQUENCE [LARGE SCALE GENOMIC DNA]</scope>
    <source>
        <strain evidence="3 4">NIH1004</strain>
    </source>
</reference>
<comment type="caution">
    <text evidence="3">The sequence shown here is derived from an EMBL/GenBank/DDBJ whole genome shotgun (WGS) entry which is preliminary data.</text>
</comment>
<feature type="region of interest" description="Disordered" evidence="1">
    <location>
        <begin position="38"/>
        <end position="81"/>
    </location>
</feature>
<evidence type="ECO:0000256" key="1">
    <source>
        <dbReference type="SAM" id="MobiDB-lite"/>
    </source>
</evidence>
<dbReference type="OrthoDB" id="4201296at2759"/>
<dbReference type="AlphaFoldDB" id="A0A4S3JQQ7"/>
<organism evidence="3 4">
    <name type="scientific">Aspergillus tanneri</name>
    <dbReference type="NCBI Taxonomy" id="1220188"/>
    <lineage>
        <taxon>Eukaryota</taxon>
        <taxon>Fungi</taxon>
        <taxon>Dikarya</taxon>
        <taxon>Ascomycota</taxon>
        <taxon>Pezizomycotina</taxon>
        <taxon>Eurotiomycetes</taxon>
        <taxon>Eurotiomycetidae</taxon>
        <taxon>Eurotiales</taxon>
        <taxon>Aspergillaceae</taxon>
        <taxon>Aspergillus</taxon>
        <taxon>Aspergillus subgen. Circumdati</taxon>
    </lineage>
</organism>
<dbReference type="GeneID" id="54324447"/>